<feature type="non-terminal residue" evidence="1">
    <location>
        <position position="46"/>
    </location>
</feature>
<reference evidence="1" key="2">
    <citation type="submission" date="2013-08" db="EMBL/GenBank/DDBJ databases">
        <title>Draft genome sequence of Anaerofustis stercorihominis (DSM 17244).</title>
        <authorList>
            <person name="Sudarsanam P."/>
            <person name="Ley R."/>
            <person name="Guruge J."/>
            <person name="Turnbaugh P.J."/>
            <person name="Mahowald M."/>
            <person name="Liep D."/>
            <person name="Gordon J."/>
        </authorList>
    </citation>
    <scope>NUCLEOTIDE SEQUENCE</scope>
    <source>
        <strain evidence="1">DSM 17244</strain>
    </source>
</reference>
<sequence>MTYIIIIFLFCKGTTTKDYIALKFDNHIEKILYAFYFFVIKHLKSI</sequence>
<name>B1C632_9FIRM</name>
<evidence type="ECO:0000313" key="2">
    <source>
        <dbReference type="Proteomes" id="UP000005178"/>
    </source>
</evidence>
<dbReference type="STRING" id="445971.ANASTE_00171"/>
<accession>B1C632</accession>
<protein>
    <submittedName>
        <fullName evidence="1">Uncharacterized protein</fullName>
    </submittedName>
</protein>
<evidence type="ECO:0000313" key="1">
    <source>
        <dbReference type="EMBL" id="EDS73601.1"/>
    </source>
</evidence>
<gene>
    <name evidence="1" type="ORF">ANASTE_00171</name>
</gene>
<dbReference type="Proteomes" id="UP000005178">
    <property type="component" value="Unassembled WGS sequence"/>
</dbReference>
<proteinExistence type="predicted"/>
<dbReference type="AlphaFoldDB" id="B1C632"/>
<organism evidence="1 2">
    <name type="scientific">Anaerofustis stercorihominis DSM 17244</name>
    <dbReference type="NCBI Taxonomy" id="445971"/>
    <lineage>
        <taxon>Bacteria</taxon>
        <taxon>Bacillati</taxon>
        <taxon>Bacillota</taxon>
        <taxon>Clostridia</taxon>
        <taxon>Eubacteriales</taxon>
        <taxon>Eubacteriaceae</taxon>
        <taxon>Anaerofustis</taxon>
    </lineage>
</organism>
<reference evidence="1" key="1">
    <citation type="submission" date="2008-01" db="EMBL/GenBank/DDBJ databases">
        <authorList>
            <person name="Fulton L."/>
            <person name="Clifton S."/>
            <person name="Fulton B."/>
            <person name="Xu J."/>
            <person name="Minx P."/>
            <person name="Pepin K.H."/>
            <person name="Johnson M."/>
            <person name="Thiruvilangam P."/>
            <person name="Bhonagiri V."/>
            <person name="Nash W.E."/>
            <person name="Mardis E.R."/>
            <person name="Wilson R.K."/>
        </authorList>
    </citation>
    <scope>NUCLEOTIDE SEQUENCE [LARGE SCALE GENOMIC DNA]</scope>
    <source>
        <strain evidence="1">DSM 17244</strain>
    </source>
</reference>
<dbReference type="HOGENOM" id="CLU_3192673_0_0_9"/>
<dbReference type="EMBL" id="ABIL02000003">
    <property type="protein sequence ID" value="EDS73601.1"/>
    <property type="molecule type" value="Genomic_DNA"/>
</dbReference>
<comment type="caution">
    <text evidence="1">The sequence shown here is derived from an EMBL/GenBank/DDBJ whole genome shotgun (WGS) entry which is preliminary data.</text>
</comment>
<keyword evidence="2" id="KW-1185">Reference proteome</keyword>